<name>A0A1J5T7L6_9ZZZZ</name>
<comment type="caution">
    <text evidence="1">The sequence shown here is derived from an EMBL/GenBank/DDBJ whole genome shotgun (WGS) entry which is preliminary data.</text>
</comment>
<dbReference type="EMBL" id="MLJW01000033">
    <property type="protein sequence ID" value="OIR08118.1"/>
    <property type="molecule type" value="Genomic_DNA"/>
</dbReference>
<accession>A0A1J5T7L6</accession>
<dbReference type="SUPFAM" id="SSF54523">
    <property type="entry name" value="Pili subunits"/>
    <property type="match status" value="1"/>
</dbReference>
<proteinExistence type="predicted"/>
<reference evidence="1" key="1">
    <citation type="submission" date="2016-10" db="EMBL/GenBank/DDBJ databases">
        <title>Sequence of Gallionella enrichment culture.</title>
        <authorList>
            <person name="Poehlein A."/>
            <person name="Muehling M."/>
            <person name="Daniel R."/>
        </authorList>
    </citation>
    <scope>NUCLEOTIDE SEQUENCE</scope>
</reference>
<dbReference type="AlphaFoldDB" id="A0A1J5T7L6"/>
<organism evidence="1">
    <name type="scientific">mine drainage metagenome</name>
    <dbReference type="NCBI Taxonomy" id="410659"/>
    <lineage>
        <taxon>unclassified sequences</taxon>
        <taxon>metagenomes</taxon>
        <taxon>ecological metagenomes</taxon>
    </lineage>
</organism>
<dbReference type="Gene3D" id="3.30.700.10">
    <property type="entry name" value="Glycoprotein, Type 4 Pilin"/>
    <property type="match status" value="1"/>
</dbReference>
<evidence type="ECO:0000313" key="1">
    <source>
        <dbReference type="EMBL" id="OIR08118.1"/>
    </source>
</evidence>
<gene>
    <name evidence="1" type="ORF">GALL_96170</name>
</gene>
<dbReference type="InterPro" id="IPR045584">
    <property type="entry name" value="Pilin-like"/>
</dbReference>
<sequence length="495" mass="54290">MKFSIAQARLVRRTVLAAAVAVTLVAAAYLEEDWRGARAWTTYLASEAQGRIYGAQTPSAVQPAPELNFMCSPVLAGVLFQSYDKATVRDYLRQLPVGFSDSTPWVEGRSLDLAAFVAAQRKARPGDVAAGSLGSTPTLAALELLKGSQVILAPLRNALATRPVSSVVKDSGTEHRLKGSEESPNFDLLVSLMQTLDVDACANLAAGRSEVALEDSLACLRLSRGLLNARDVTLLDTLVGDYGVSLSLQPVWEGIRRHAWTDGQLVRLQHELDRVDELGSLTRSIVVARQKLMVVMDDPTLMEAYFAPHRPGKRRSPRWTMLGLLPRGWAQQAKIGISECVRTEIEMLRASNTPDFFARRNEMKASDRAFVVRAKYNPYARVAVPMLENFERITQLAAVDSVDVALARTACALERYRLAAGAYPDSLVRLVPEYLPAVPKDVVNGRPLRYRTQSAGDYLLYSVGIDGVDNDGEQGAASMRRVLARGDLAWPLMHK</sequence>
<evidence type="ECO:0008006" key="2">
    <source>
        <dbReference type="Google" id="ProtNLM"/>
    </source>
</evidence>
<protein>
    <recommendedName>
        <fullName evidence="2">Bacterial type II secretion system protein G</fullName>
    </recommendedName>
</protein>